<dbReference type="GO" id="GO:0016020">
    <property type="term" value="C:membrane"/>
    <property type="evidence" value="ECO:0007669"/>
    <property type="project" value="UniProtKB-SubCell"/>
</dbReference>
<dbReference type="AlphaFoldDB" id="A0A165F2I2"/>
<feature type="compositionally biased region" description="Low complexity" evidence="8">
    <location>
        <begin position="308"/>
        <end position="330"/>
    </location>
</feature>
<gene>
    <name evidence="11" type="ORF">CALCODRAFT_497846</name>
</gene>
<evidence type="ECO:0000256" key="5">
    <source>
        <dbReference type="ARBA" id="ARBA00022840"/>
    </source>
</evidence>
<keyword evidence="5" id="KW-0067">ATP-binding</keyword>
<dbReference type="Pfam" id="PF21314">
    <property type="entry name" value="TM_ErbB1"/>
    <property type="match status" value="1"/>
</dbReference>
<evidence type="ECO:0000256" key="2">
    <source>
        <dbReference type="ARBA" id="ARBA00022553"/>
    </source>
</evidence>
<dbReference type="STRING" id="1353952.A0A165F2I2"/>
<keyword evidence="6 9" id="KW-1133">Transmembrane helix</keyword>
<keyword evidence="2" id="KW-0597">Phosphoprotein</keyword>
<evidence type="ECO:0000259" key="10">
    <source>
        <dbReference type="Pfam" id="PF21314"/>
    </source>
</evidence>
<keyword evidence="7 9" id="KW-0472">Membrane</keyword>
<protein>
    <recommendedName>
        <fullName evidence="10">Epidermal growth factor receptor-like transmembrane-juxtamembrane segment domain-containing protein</fullName>
    </recommendedName>
</protein>
<comment type="subcellular location">
    <subcellularLocation>
        <location evidence="1">Membrane</location>
        <topology evidence="1">Single-pass membrane protein</topology>
    </subcellularLocation>
</comment>
<feature type="compositionally biased region" description="Low complexity" evidence="8">
    <location>
        <begin position="535"/>
        <end position="562"/>
    </location>
</feature>
<keyword evidence="4" id="KW-0547">Nucleotide-binding</keyword>
<dbReference type="GO" id="GO:0005524">
    <property type="term" value="F:ATP binding"/>
    <property type="evidence" value="ECO:0007669"/>
    <property type="project" value="UniProtKB-KW"/>
</dbReference>
<keyword evidence="3 9" id="KW-0812">Transmembrane</keyword>
<dbReference type="GO" id="GO:0071944">
    <property type="term" value="C:cell periphery"/>
    <property type="evidence" value="ECO:0007669"/>
    <property type="project" value="UniProtKB-ARBA"/>
</dbReference>
<organism evidence="11 12">
    <name type="scientific">Calocera cornea HHB12733</name>
    <dbReference type="NCBI Taxonomy" id="1353952"/>
    <lineage>
        <taxon>Eukaryota</taxon>
        <taxon>Fungi</taxon>
        <taxon>Dikarya</taxon>
        <taxon>Basidiomycota</taxon>
        <taxon>Agaricomycotina</taxon>
        <taxon>Dacrymycetes</taxon>
        <taxon>Dacrymycetales</taxon>
        <taxon>Dacrymycetaceae</taxon>
        <taxon>Calocera</taxon>
    </lineage>
</organism>
<evidence type="ECO:0000256" key="9">
    <source>
        <dbReference type="SAM" id="Phobius"/>
    </source>
</evidence>
<dbReference type="Proteomes" id="UP000076842">
    <property type="component" value="Unassembled WGS sequence"/>
</dbReference>
<evidence type="ECO:0000256" key="1">
    <source>
        <dbReference type="ARBA" id="ARBA00004167"/>
    </source>
</evidence>
<feature type="transmembrane region" description="Helical" evidence="9">
    <location>
        <begin position="332"/>
        <end position="357"/>
    </location>
</feature>
<evidence type="ECO:0000313" key="12">
    <source>
        <dbReference type="Proteomes" id="UP000076842"/>
    </source>
</evidence>
<name>A0A165F2I2_9BASI</name>
<evidence type="ECO:0000256" key="3">
    <source>
        <dbReference type="ARBA" id="ARBA00022692"/>
    </source>
</evidence>
<evidence type="ECO:0000256" key="4">
    <source>
        <dbReference type="ARBA" id="ARBA00022741"/>
    </source>
</evidence>
<dbReference type="InterPro" id="IPR049328">
    <property type="entry name" value="TM_ErbB1"/>
</dbReference>
<evidence type="ECO:0000256" key="8">
    <source>
        <dbReference type="SAM" id="MobiDB-lite"/>
    </source>
</evidence>
<feature type="region of interest" description="Disordered" evidence="8">
    <location>
        <begin position="306"/>
        <end position="330"/>
    </location>
</feature>
<proteinExistence type="predicted"/>
<feature type="region of interest" description="Disordered" evidence="8">
    <location>
        <begin position="407"/>
        <end position="442"/>
    </location>
</feature>
<feature type="compositionally biased region" description="Basic and acidic residues" evidence="8">
    <location>
        <begin position="474"/>
        <end position="494"/>
    </location>
</feature>
<dbReference type="InParanoid" id="A0A165F2I2"/>
<dbReference type="PANTHER" id="PTHR15549:SF26">
    <property type="entry name" value="AXIAL BUDDING PATTERN PROTEIN 2-RELATED"/>
    <property type="match status" value="1"/>
</dbReference>
<accession>A0A165F2I2</accession>
<dbReference type="OrthoDB" id="2576334at2759"/>
<keyword evidence="12" id="KW-1185">Reference proteome</keyword>
<evidence type="ECO:0000256" key="7">
    <source>
        <dbReference type="ARBA" id="ARBA00023136"/>
    </source>
</evidence>
<dbReference type="EMBL" id="KV423984">
    <property type="protein sequence ID" value="KZT56051.1"/>
    <property type="molecule type" value="Genomic_DNA"/>
</dbReference>
<feature type="domain" description="Epidermal growth factor receptor-like transmembrane-juxtamembrane segment" evidence="10">
    <location>
        <begin position="335"/>
        <end position="364"/>
    </location>
</feature>
<evidence type="ECO:0000313" key="11">
    <source>
        <dbReference type="EMBL" id="KZT56051.1"/>
    </source>
</evidence>
<dbReference type="InterPro" id="IPR051694">
    <property type="entry name" value="Immunoregulatory_rcpt-like"/>
</dbReference>
<sequence length="621" mass="63161">MSTLEYNITLSSSSPVFQYQPYRDGAPTQGWNASYTGTTVWDPNNPWGTGVPYRKTMFEGSIVSIDFVGTAIYLCFTHTSSSYTFAVDQRPLPTAGDPTDPACAPYGSAVGSMVMAQNLTDSPHTAVLELSVGDWSSGFDFFGGVVTVSAGDAGNTLLPLHYIDNDDPSWTYLPQAAATGEGGQWYNSLNRTSGDWGSDREVTCDYGPGTTASYTFGNATAFYLLGGVQSNTLGYTITFDGVPSTYNASSFFIVPQQVLFFRGALDPSTNHTLTLADYSAQGGASAGGCVNLDALVVVSSTPPVGGNSTASGSSTGSSSTPTSTPSSSSVPAGAIAGGVVGGLALLALLALVAWLLLRRHRRQQAQLLPLPLDGQAAPYRLDLNGTGGTGGVLAAGAAGAGVGTAAGAGTGRPGLTPRGSEKTANGWGTPIPSPPLAAGGDLEKFGAAPNGLSNGADDAAAATVAVAAVVNGTAKDKEKEKEKEKREKSRERVGKGKGAGVKRKPVPRALDSEQAAAMGLPVVSPRMGSGWSLDSSGGAASAPGTPGTPGTTGTPGSPPSGAELSSSPGAPPPIDRAGRADRRARRQRRRPADTGEQASTLDLVQMLGRPGSGAPPGYEEV</sequence>
<evidence type="ECO:0000256" key="6">
    <source>
        <dbReference type="ARBA" id="ARBA00022989"/>
    </source>
</evidence>
<feature type="region of interest" description="Disordered" evidence="8">
    <location>
        <begin position="474"/>
        <end position="621"/>
    </location>
</feature>
<reference evidence="11 12" key="1">
    <citation type="journal article" date="2016" name="Mol. Biol. Evol.">
        <title>Comparative Genomics of Early-Diverging Mushroom-Forming Fungi Provides Insights into the Origins of Lignocellulose Decay Capabilities.</title>
        <authorList>
            <person name="Nagy L.G."/>
            <person name="Riley R."/>
            <person name="Tritt A."/>
            <person name="Adam C."/>
            <person name="Daum C."/>
            <person name="Floudas D."/>
            <person name="Sun H."/>
            <person name="Yadav J.S."/>
            <person name="Pangilinan J."/>
            <person name="Larsson K.H."/>
            <person name="Matsuura K."/>
            <person name="Barry K."/>
            <person name="Labutti K."/>
            <person name="Kuo R."/>
            <person name="Ohm R.A."/>
            <person name="Bhattacharya S.S."/>
            <person name="Shirouzu T."/>
            <person name="Yoshinaga Y."/>
            <person name="Martin F.M."/>
            <person name="Grigoriev I.V."/>
            <person name="Hibbett D.S."/>
        </authorList>
    </citation>
    <scope>NUCLEOTIDE SEQUENCE [LARGE SCALE GENOMIC DNA]</scope>
    <source>
        <strain evidence="11 12">HHB12733</strain>
    </source>
</reference>
<dbReference type="PANTHER" id="PTHR15549">
    <property type="entry name" value="PAIRED IMMUNOGLOBULIN-LIKE TYPE 2 RECEPTOR"/>
    <property type="match status" value="1"/>
</dbReference>